<organism evidence="1 2">
    <name type="scientific">Vermiconidia calcicola</name>
    <dbReference type="NCBI Taxonomy" id="1690605"/>
    <lineage>
        <taxon>Eukaryota</taxon>
        <taxon>Fungi</taxon>
        <taxon>Dikarya</taxon>
        <taxon>Ascomycota</taxon>
        <taxon>Pezizomycotina</taxon>
        <taxon>Dothideomycetes</taxon>
        <taxon>Dothideomycetidae</taxon>
        <taxon>Mycosphaerellales</taxon>
        <taxon>Extremaceae</taxon>
        <taxon>Vermiconidia</taxon>
    </lineage>
</organism>
<comment type="caution">
    <text evidence="1">The sequence shown here is derived from an EMBL/GenBank/DDBJ whole genome shotgun (WGS) entry which is preliminary data.</text>
</comment>
<dbReference type="EMBL" id="JAUTXU010000451">
    <property type="protein sequence ID" value="KAK3680450.1"/>
    <property type="molecule type" value="Genomic_DNA"/>
</dbReference>
<accession>A0ACC3MA95</accession>
<gene>
    <name evidence="1" type="ORF">LTR37_021228</name>
</gene>
<reference evidence="1" key="1">
    <citation type="submission" date="2023-07" db="EMBL/GenBank/DDBJ databases">
        <title>Black Yeasts Isolated from many extreme environments.</title>
        <authorList>
            <person name="Coleine C."/>
            <person name="Stajich J.E."/>
            <person name="Selbmann L."/>
        </authorList>
    </citation>
    <scope>NUCLEOTIDE SEQUENCE</scope>
    <source>
        <strain evidence="1">CCFEE 5714</strain>
    </source>
</reference>
<sequence length="72" mass="7704">GLVAATLAARWAILRATAQPRTQHLSDVELEDHQEEATEADFAVASPEQTARQRATSAADPTILLAIAKLKP</sequence>
<evidence type="ECO:0000313" key="1">
    <source>
        <dbReference type="EMBL" id="KAK3680450.1"/>
    </source>
</evidence>
<keyword evidence="2" id="KW-1185">Reference proteome</keyword>
<proteinExistence type="predicted"/>
<feature type="non-terminal residue" evidence="1">
    <location>
        <position position="1"/>
    </location>
</feature>
<dbReference type="Proteomes" id="UP001281147">
    <property type="component" value="Unassembled WGS sequence"/>
</dbReference>
<protein>
    <submittedName>
        <fullName evidence="1">Uncharacterized protein</fullName>
    </submittedName>
</protein>
<name>A0ACC3MA95_9PEZI</name>
<evidence type="ECO:0000313" key="2">
    <source>
        <dbReference type="Proteomes" id="UP001281147"/>
    </source>
</evidence>